<dbReference type="InterPro" id="IPR043502">
    <property type="entry name" value="DNA/RNA_pol_sf"/>
</dbReference>
<name>A0AA36MZ02_9DINO</name>
<comment type="caution">
    <text evidence="1">The sequence shown here is derived from an EMBL/GenBank/DDBJ whole genome shotgun (WGS) entry which is preliminary data.</text>
</comment>
<dbReference type="PANTHER" id="PTHR33050:SF7">
    <property type="entry name" value="RIBONUCLEASE H"/>
    <property type="match status" value="1"/>
</dbReference>
<dbReference type="SUPFAM" id="SSF56672">
    <property type="entry name" value="DNA/RNA polymerases"/>
    <property type="match status" value="1"/>
</dbReference>
<gene>
    <name evidence="1" type="ORF">EVOR1521_LOCUS11622</name>
</gene>
<evidence type="ECO:0000313" key="1">
    <source>
        <dbReference type="EMBL" id="CAJ1384856.1"/>
    </source>
</evidence>
<accession>A0AA36MZ02</accession>
<dbReference type="EMBL" id="CAUJNA010001162">
    <property type="protein sequence ID" value="CAJ1384856.1"/>
    <property type="molecule type" value="Genomic_DNA"/>
</dbReference>
<dbReference type="AlphaFoldDB" id="A0AA36MZ02"/>
<proteinExistence type="predicted"/>
<organism evidence="1 2">
    <name type="scientific">Effrenium voratum</name>
    <dbReference type="NCBI Taxonomy" id="2562239"/>
    <lineage>
        <taxon>Eukaryota</taxon>
        <taxon>Sar</taxon>
        <taxon>Alveolata</taxon>
        <taxon>Dinophyceae</taxon>
        <taxon>Suessiales</taxon>
        <taxon>Symbiodiniaceae</taxon>
        <taxon>Effrenium</taxon>
    </lineage>
</organism>
<dbReference type="PANTHER" id="PTHR33050">
    <property type="entry name" value="REVERSE TRANSCRIPTASE DOMAIN-CONTAINING PROTEIN"/>
    <property type="match status" value="1"/>
</dbReference>
<evidence type="ECO:0000313" key="2">
    <source>
        <dbReference type="Proteomes" id="UP001178507"/>
    </source>
</evidence>
<reference evidence="1" key="1">
    <citation type="submission" date="2023-08" db="EMBL/GenBank/DDBJ databases">
        <authorList>
            <person name="Chen Y."/>
            <person name="Shah S."/>
            <person name="Dougan E. K."/>
            <person name="Thang M."/>
            <person name="Chan C."/>
        </authorList>
    </citation>
    <scope>NUCLEOTIDE SEQUENCE</scope>
</reference>
<dbReference type="InterPro" id="IPR052055">
    <property type="entry name" value="Hepadnavirus_pol/RT"/>
</dbReference>
<evidence type="ECO:0008006" key="3">
    <source>
        <dbReference type="Google" id="ProtNLM"/>
    </source>
</evidence>
<protein>
    <recommendedName>
        <fullName evidence="3">Reverse transcriptase domain-containing protein</fullName>
    </recommendedName>
</protein>
<dbReference type="Proteomes" id="UP001178507">
    <property type="component" value="Unassembled WGS sequence"/>
</dbReference>
<keyword evidence="2" id="KW-1185">Reference proteome</keyword>
<sequence>MMGEAASEQLDKNGCDWMKCIVGVPWSPEEFIEKARKCLHPKLLTSGLPPELDQVINKNASVCGECMEAEDKLKNEMSAPRRNILKSKRLCLFERLLGDVGHEDVNIAREMGEGFKLLGPVPKSNFFQRKRRYATMAVSELKRLAPLTRRGIYNSTVSCGDPEIDEAVYTVTENELAKGWLSGPHDFEDLPETASLTRRFGVKQGGGKVRPIDNFTEPLLNLTSSADETVTLHGAPVLGAMFARWLEVTERMGIADKGLRIKTVDLSGAYKQLCLADEALQDGFICVYDPVRQRPAIFGQVVLPFGSVPSVHGFCRVSSGLWKLCVVGLSIIASVYFDDFVFLSRDAATEHTSAILEMFFRLTGWATNLDKAVEFGLDAKVLGLQVDLSGLSSGLAKLGNTESRRHELDETISEVLKQKNLGVHEGQRLRGRLLFAESQVFGRRATVAMGILNHHIHVVQGGRISGDLVWALEMLRDKVVRGRPREITHRMSRAAHLYVDACHEESSEMPAGLGGILVFPESNKRRFFSKMMDATDVALWNLTESEKPIYELEMLAIVSAVDLWADHVSGMGVLIFSDNEGAVGTCIKCISENAVGNHLLQNLCELEERYGCNFWFERVNTASNLADEPSRGSDQDVSLGMCDELNLRSLWEKFGMHEIRRGKRKHAKDADGYEPSLGDVP</sequence>